<feature type="transmembrane region" description="Helical" evidence="12">
    <location>
        <begin position="255"/>
        <end position="276"/>
    </location>
</feature>
<evidence type="ECO:0000256" key="5">
    <source>
        <dbReference type="ARBA" id="ARBA00023110"/>
    </source>
</evidence>
<evidence type="ECO:0000259" key="13">
    <source>
        <dbReference type="PROSITE" id="PS50059"/>
    </source>
</evidence>
<comment type="subcellular location">
    <subcellularLocation>
        <location evidence="2">Cytoplasm</location>
    </subcellularLocation>
</comment>
<comment type="catalytic activity">
    <reaction evidence="1 10">
        <text>[protein]-peptidylproline (omega=180) = [protein]-peptidylproline (omega=0)</text>
        <dbReference type="Rhea" id="RHEA:16237"/>
        <dbReference type="Rhea" id="RHEA-COMP:10747"/>
        <dbReference type="Rhea" id="RHEA-COMP:10748"/>
        <dbReference type="ChEBI" id="CHEBI:83833"/>
        <dbReference type="ChEBI" id="CHEBI:83834"/>
        <dbReference type="EC" id="5.2.1.8"/>
    </reaction>
</comment>
<feature type="region of interest" description="Disordered" evidence="11">
    <location>
        <begin position="279"/>
        <end position="332"/>
    </location>
</feature>
<dbReference type="EMBL" id="CYXV01000001">
    <property type="protein sequence ID" value="CUM72936.1"/>
    <property type="molecule type" value="Genomic_DNA"/>
</dbReference>
<dbReference type="InterPro" id="IPR046357">
    <property type="entry name" value="PPIase_dom_sf"/>
</dbReference>
<accession>A0A0M6W9N8</accession>
<dbReference type="SUPFAM" id="SSF54534">
    <property type="entry name" value="FKBP-like"/>
    <property type="match status" value="1"/>
</dbReference>
<keyword evidence="8" id="KW-0131">Cell cycle</keyword>
<organism evidence="14 16">
    <name type="scientific">Roseburia faecis</name>
    <dbReference type="NCBI Taxonomy" id="301302"/>
    <lineage>
        <taxon>Bacteria</taxon>
        <taxon>Bacillati</taxon>
        <taxon>Bacillota</taxon>
        <taxon>Clostridia</taxon>
        <taxon>Lachnospirales</taxon>
        <taxon>Lachnospiraceae</taxon>
        <taxon>Roseburia</taxon>
    </lineage>
</organism>
<evidence type="ECO:0000256" key="11">
    <source>
        <dbReference type="SAM" id="MobiDB-lite"/>
    </source>
</evidence>
<evidence type="ECO:0000313" key="14">
    <source>
        <dbReference type="EMBL" id="CRL32260.1"/>
    </source>
</evidence>
<keyword evidence="12" id="KW-0472">Membrane</keyword>
<dbReference type="RefSeq" id="WP_055066801.1">
    <property type="nucleotide sequence ID" value="NZ_CP173697.1"/>
</dbReference>
<gene>
    <name evidence="15" type="primary">tig_2</name>
    <name evidence="15" type="ORF">ERS852420_00301</name>
    <name evidence="14" type="ORF">M72_19921</name>
</gene>
<evidence type="ECO:0000256" key="12">
    <source>
        <dbReference type="SAM" id="Phobius"/>
    </source>
</evidence>
<feature type="domain" description="PPIase FKBP-type" evidence="13">
    <location>
        <begin position="337"/>
        <end position="420"/>
    </location>
</feature>
<keyword evidence="7 10" id="KW-0413">Isomerase</keyword>
<dbReference type="FunFam" id="3.10.50.40:FF:000001">
    <property type="entry name" value="Trigger factor"/>
    <property type="match status" value="1"/>
</dbReference>
<dbReference type="GO" id="GO:0005737">
    <property type="term" value="C:cytoplasm"/>
    <property type="evidence" value="ECO:0007669"/>
    <property type="project" value="UniProtKB-SubCell"/>
</dbReference>
<comment type="function">
    <text evidence="9">Involved in protein export. Acts as a chaperone by maintaining the newly synthesized protein in an open conformation. Functions as a peptidyl-prolyl cis-trans isomerase.</text>
</comment>
<evidence type="ECO:0000256" key="4">
    <source>
        <dbReference type="ARBA" id="ARBA00022618"/>
    </source>
</evidence>
<evidence type="ECO:0000313" key="17">
    <source>
        <dbReference type="Proteomes" id="UP000095495"/>
    </source>
</evidence>
<evidence type="ECO:0000256" key="8">
    <source>
        <dbReference type="ARBA" id="ARBA00023306"/>
    </source>
</evidence>
<keyword evidence="5 10" id="KW-0697">Rotamase</keyword>
<evidence type="ECO:0000256" key="6">
    <source>
        <dbReference type="ARBA" id="ARBA00023186"/>
    </source>
</evidence>
<dbReference type="GO" id="GO:0051301">
    <property type="term" value="P:cell division"/>
    <property type="evidence" value="ECO:0007669"/>
    <property type="project" value="UniProtKB-KW"/>
</dbReference>
<dbReference type="Proteomes" id="UP000049979">
    <property type="component" value="Unassembled WGS sequence"/>
</dbReference>
<dbReference type="EMBL" id="CVRR01000004">
    <property type="protein sequence ID" value="CRL32260.1"/>
    <property type="molecule type" value="Genomic_DNA"/>
</dbReference>
<reference evidence="14" key="2">
    <citation type="submission" date="2015-05" db="EMBL/GenBank/DDBJ databases">
        <authorList>
            <person name="Wang D.B."/>
            <person name="Wang M."/>
        </authorList>
    </citation>
    <scope>NUCLEOTIDE SEQUENCE [LARGE SCALE GENOMIC DNA]</scope>
    <source>
        <strain evidence="14">M72</strain>
    </source>
</reference>
<evidence type="ECO:0000256" key="1">
    <source>
        <dbReference type="ARBA" id="ARBA00000971"/>
    </source>
</evidence>
<dbReference type="Pfam" id="PF00254">
    <property type="entry name" value="FKBP_C"/>
    <property type="match status" value="1"/>
</dbReference>
<dbReference type="Proteomes" id="UP000095495">
    <property type="component" value="Unassembled WGS sequence"/>
</dbReference>
<dbReference type="STRING" id="301302.ERS852420_00301"/>
<evidence type="ECO:0000256" key="2">
    <source>
        <dbReference type="ARBA" id="ARBA00004496"/>
    </source>
</evidence>
<sequence>MGKNKKEKPELTLENLNRAIRTYQREEVLYLIQHGILKDIPEDEKTATYQQLVSLQNMEILQSVARQENFLDPEIFCNQSDSSQSKVFVNQCLTKFRKQFLLQDDDVCNTLFTLACACGCISMLHILIEQKKVKERYPELAQYSLDVLKTVKEIPAGTMSGTDLVQLYFLAAISADCEKKLDYLSASGFDLYVKNASGKTVIDRLEERIKENKYSKNRRGSLMQIEDKKMLAKLTKALYEKTHPSIKEAPSKKMIGCGVAIACVAILAIAICVASSSSKKSDNKNETTTENSSASLTGSTEADSTSTETSASDSSESSSSSTETDYSTDSSLTVKDGDKVNIDYVGYIDGKAFDGGDTQGQGTDLTIGSGSYIDDFEDQLIGAHPGDKVEVKVTFPENYGNDELNGKEATFKVTVNGIYE</sequence>
<dbReference type="Gene3D" id="3.10.50.40">
    <property type="match status" value="1"/>
</dbReference>
<proteinExistence type="inferred from homology"/>
<dbReference type="EC" id="5.2.1.8" evidence="10"/>
<feature type="compositionally biased region" description="Low complexity" evidence="11">
    <location>
        <begin position="288"/>
        <end position="331"/>
    </location>
</feature>
<protein>
    <recommendedName>
        <fullName evidence="10">peptidylprolyl isomerase</fullName>
        <ecNumber evidence="10">5.2.1.8</ecNumber>
    </recommendedName>
</protein>
<evidence type="ECO:0000313" key="15">
    <source>
        <dbReference type="EMBL" id="CUM72936.1"/>
    </source>
</evidence>
<comment type="similarity">
    <text evidence="3">Belongs to the FKBP-type PPIase family. Tig subfamily.</text>
</comment>
<evidence type="ECO:0000256" key="7">
    <source>
        <dbReference type="ARBA" id="ARBA00023235"/>
    </source>
</evidence>
<dbReference type="PROSITE" id="PS50059">
    <property type="entry name" value="FKBP_PPIASE"/>
    <property type="match status" value="1"/>
</dbReference>
<dbReference type="GO" id="GO:0003755">
    <property type="term" value="F:peptidyl-prolyl cis-trans isomerase activity"/>
    <property type="evidence" value="ECO:0007669"/>
    <property type="project" value="UniProtKB-KW"/>
</dbReference>
<reference evidence="16" key="1">
    <citation type="submission" date="2015-05" db="EMBL/GenBank/DDBJ databases">
        <authorList>
            <consortium name="Pathogen Informatics"/>
        </authorList>
    </citation>
    <scope>NUCLEOTIDE SEQUENCE [LARGE SCALE GENOMIC DNA]</scope>
    <source>
        <strain evidence="15 17">2789STDY5608863</strain>
        <strain evidence="16">M72</strain>
    </source>
</reference>
<evidence type="ECO:0000256" key="10">
    <source>
        <dbReference type="PROSITE-ProRule" id="PRU00277"/>
    </source>
</evidence>
<dbReference type="InterPro" id="IPR001179">
    <property type="entry name" value="PPIase_FKBP_dom"/>
</dbReference>
<keyword evidence="6" id="KW-0143">Chaperone</keyword>
<keyword evidence="4" id="KW-0132">Cell division</keyword>
<keyword evidence="16" id="KW-1185">Reference proteome</keyword>
<keyword evidence="12" id="KW-0812">Transmembrane</keyword>
<keyword evidence="12" id="KW-1133">Transmembrane helix</keyword>
<evidence type="ECO:0000256" key="9">
    <source>
        <dbReference type="ARBA" id="ARBA00024849"/>
    </source>
</evidence>
<name>A0A0M6W9N8_9FIRM</name>
<evidence type="ECO:0000313" key="16">
    <source>
        <dbReference type="Proteomes" id="UP000049979"/>
    </source>
</evidence>
<evidence type="ECO:0000256" key="3">
    <source>
        <dbReference type="ARBA" id="ARBA00005464"/>
    </source>
</evidence>
<dbReference type="AlphaFoldDB" id="A0A0M6W9N8"/>